<evidence type="ECO:0000313" key="2">
    <source>
        <dbReference type="EMBL" id="TYP94480.1"/>
    </source>
</evidence>
<proteinExistence type="predicted"/>
<dbReference type="Gene3D" id="3.40.1440.10">
    <property type="entry name" value="GIY-YIG endonuclease"/>
    <property type="match status" value="1"/>
</dbReference>
<dbReference type="Pfam" id="PF01541">
    <property type="entry name" value="GIY-YIG"/>
    <property type="match status" value="1"/>
</dbReference>
<dbReference type="OrthoDB" id="7064222at2"/>
<organism evidence="2 3">
    <name type="scientific">Nitrosomonas communis</name>
    <dbReference type="NCBI Taxonomy" id="44574"/>
    <lineage>
        <taxon>Bacteria</taxon>
        <taxon>Pseudomonadati</taxon>
        <taxon>Pseudomonadota</taxon>
        <taxon>Betaproteobacteria</taxon>
        <taxon>Nitrosomonadales</taxon>
        <taxon>Nitrosomonadaceae</taxon>
        <taxon>Nitrosomonas</taxon>
    </lineage>
</organism>
<dbReference type="SUPFAM" id="SSF82771">
    <property type="entry name" value="GIY-YIG endonuclease"/>
    <property type="match status" value="1"/>
</dbReference>
<dbReference type="PROSITE" id="PS50164">
    <property type="entry name" value="GIY_YIG"/>
    <property type="match status" value="1"/>
</dbReference>
<dbReference type="InterPro" id="IPR000305">
    <property type="entry name" value="GIY-YIG_endonuc"/>
</dbReference>
<comment type="caution">
    <text evidence="2">The sequence shown here is derived from an EMBL/GenBank/DDBJ whole genome shotgun (WGS) entry which is preliminary data.</text>
</comment>
<dbReference type="InterPro" id="IPR035901">
    <property type="entry name" value="GIY-YIG_endonuc_sf"/>
</dbReference>
<accession>A0A5D3YPX6</accession>
<dbReference type="Proteomes" id="UP000324176">
    <property type="component" value="Unassembled WGS sequence"/>
</dbReference>
<dbReference type="CDD" id="cd00719">
    <property type="entry name" value="GIY-YIG_SF"/>
    <property type="match status" value="1"/>
</dbReference>
<evidence type="ECO:0000313" key="3">
    <source>
        <dbReference type="Proteomes" id="UP000324176"/>
    </source>
</evidence>
<gene>
    <name evidence="2" type="ORF">BCL69_100110</name>
</gene>
<protein>
    <submittedName>
        <fullName evidence="2">GIY-YIG catalytic domain-containing protein</fullName>
    </submittedName>
</protein>
<feature type="domain" description="GIY-YIG" evidence="1">
    <location>
        <begin position="58"/>
        <end position="156"/>
    </location>
</feature>
<reference evidence="2 3" key="1">
    <citation type="submission" date="2019-07" db="EMBL/GenBank/DDBJ databases">
        <title>Active sludge and wastewater microbial communities from Klosterneuburg, Austria.</title>
        <authorList>
            <person name="Wagner M."/>
        </authorList>
    </citation>
    <scope>NUCLEOTIDE SEQUENCE [LARGE SCALE GENOMIC DNA]</scope>
    <source>
        <strain evidence="2 3">Nm2</strain>
    </source>
</reference>
<dbReference type="AlphaFoldDB" id="A0A5D3YPX6"/>
<sequence length="159" mass="17859">MKYQELINHLTDLRVLLSAKFEEVVFSEHFVPAEKPVIGDWVDQRNLPVPVKGDGVGNKSGIYFITSEDQEVLYIGKATTNNLHERIWDHLQTPKVLDNGWRVFPNSKFQAGIAKNYSQLISDGKVKIGIIAIHPAVATSLVEVYLQTIHLPPLCKQIG</sequence>
<name>A0A5D3YPX6_9PROT</name>
<dbReference type="EMBL" id="VNHT01000001">
    <property type="protein sequence ID" value="TYP94480.1"/>
    <property type="molecule type" value="Genomic_DNA"/>
</dbReference>
<dbReference type="RefSeq" id="WP_052752059.1">
    <property type="nucleotide sequence ID" value="NZ_CP011451.1"/>
</dbReference>
<evidence type="ECO:0000259" key="1">
    <source>
        <dbReference type="PROSITE" id="PS50164"/>
    </source>
</evidence>